<organism evidence="1 2">
    <name type="scientific">Fusarium fujikuroi</name>
    <name type="common">Bakanae and foot rot disease fungus</name>
    <name type="synonym">Gibberella fujikuroi</name>
    <dbReference type="NCBI Taxonomy" id="5127"/>
    <lineage>
        <taxon>Eukaryota</taxon>
        <taxon>Fungi</taxon>
        <taxon>Dikarya</taxon>
        <taxon>Ascomycota</taxon>
        <taxon>Pezizomycotina</taxon>
        <taxon>Sordariomycetes</taxon>
        <taxon>Hypocreomycetidae</taxon>
        <taxon>Hypocreales</taxon>
        <taxon>Nectriaceae</taxon>
        <taxon>Fusarium</taxon>
        <taxon>Fusarium fujikuroi species complex</taxon>
    </lineage>
</organism>
<sequence length="69" mass="7757">MSTTKRYNQTFRRLSKALENPLCSHGVIALVNDAFASHEIKFGFIRGAHLEIVIFLLCYGIKATTTTKL</sequence>
<dbReference type="EMBL" id="CABFJX010000279">
    <property type="protein sequence ID" value="VTT70153.1"/>
    <property type="molecule type" value="Genomic_DNA"/>
</dbReference>
<evidence type="ECO:0000313" key="1">
    <source>
        <dbReference type="EMBL" id="VTT70153.1"/>
    </source>
</evidence>
<evidence type="ECO:0000313" key="2">
    <source>
        <dbReference type="Proteomes" id="UP000760494"/>
    </source>
</evidence>
<gene>
    <name evidence="1" type="ORF">C2S_7870</name>
</gene>
<comment type="caution">
    <text evidence="1">The sequence shown here is derived from an EMBL/GenBank/DDBJ whole genome shotgun (WGS) entry which is preliminary data.</text>
</comment>
<reference evidence="1" key="1">
    <citation type="submission" date="2019-05" db="EMBL/GenBank/DDBJ databases">
        <authorList>
            <person name="Piombo E."/>
        </authorList>
    </citation>
    <scope>NUCLEOTIDE SEQUENCE</scope>
    <source>
        <strain evidence="1">C2S</strain>
    </source>
</reference>
<dbReference type="Proteomes" id="UP000760494">
    <property type="component" value="Unassembled WGS sequence"/>
</dbReference>
<dbReference type="AlphaFoldDB" id="A0A2H3SPR5"/>
<protein>
    <submittedName>
        <fullName evidence="1">Uncharacterized protein</fullName>
    </submittedName>
</protein>
<accession>A0A2H3SPR5</accession>
<name>A0A2H3SPR5_FUSFU</name>
<proteinExistence type="predicted"/>